<evidence type="ECO:0000313" key="4">
    <source>
        <dbReference type="EMBL" id="CAA6809180.1"/>
    </source>
</evidence>
<feature type="region of interest" description="Disordered" evidence="1">
    <location>
        <begin position="31"/>
        <end position="83"/>
    </location>
</feature>
<evidence type="ECO:0000259" key="2">
    <source>
        <dbReference type="Pfam" id="PF13005"/>
    </source>
</evidence>
<dbReference type="InterPro" id="IPR045618">
    <property type="entry name" value="DUF6444"/>
</dbReference>
<reference evidence="4" key="1">
    <citation type="submission" date="2020-01" db="EMBL/GenBank/DDBJ databases">
        <authorList>
            <person name="Meier V. D."/>
            <person name="Meier V D."/>
        </authorList>
    </citation>
    <scope>NUCLEOTIDE SEQUENCE</scope>
    <source>
        <strain evidence="4">HLG_WM_MAG_02</strain>
    </source>
</reference>
<feature type="compositionally biased region" description="Polar residues" evidence="1">
    <location>
        <begin position="37"/>
        <end position="50"/>
    </location>
</feature>
<dbReference type="Pfam" id="PF13005">
    <property type="entry name" value="zf-IS66"/>
    <property type="match status" value="1"/>
</dbReference>
<feature type="domain" description="DUF6444" evidence="3">
    <location>
        <begin position="13"/>
        <end position="77"/>
    </location>
</feature>
<feature type="compositionally biased region" description="Basic and acidic residues" evidence="1">
    <location>
        <begin position="51"/>
        <end position="63"/>
    </location>
</feature>
<dbReference type="InterPro" id="IPR024474">
    <property type="entry name" value="Znf_dom_IS66"/>
</dbReference>
<dbReference type="PANTHER" id="PTHR33678:SF1">
    <property type="entry name" value="BLL1576 PROTEIN"/>
    <property type="match status" value="1"/>
</dbReference>
<organism evidence="4">
    <name type="scientific">uncultured Sulfurovum sp</name>
    <dbReference type="NCBI Taxonomy" id="269237"/>
    <lineage>
        <taxon>Bacteria</taxon>
        <taxon>Pseudomonadati</taxon>
        <taxon>Campylobacterota</taxon>
        <taxon>Epsilonproteobacteria</taxon>
        <taxon>Campylobacterales</taxon>
        <taxon>Sulfurovaceae</taxon>
        <taxon>Sulfurovum</taxon>
        <taxon>environmental samples</taxon>
    </lineage>
</organism>
<dbReference type="Pfam" id="PF20042">
    <property type="entry name" value="DUF6444"/>
    <property type="match status" value="1"/>
</dbReference>
<sequence>MSIEEVMRNILLELEELREENRLLKEEIKRLKENGNKDSTNSSKPPSTDNGFKEKEAKNDKSTSKKRGGQKGRTSNNLKKSDNPDVIEILESFTCSKCHHNLLDVKVKSISKKQVFDIPPVKMKVTEFQQHNKVCPCCRTENKPHFPEGLNTYVQYGRRISKHLLPI</sequence>
<feature type="domain" description="Transposase IS66 zinc-finger binding" evidence="2">
    <location>
        <begin position="94"/>
        <end position="138"/>
    </location>
</feature>
<evidence type="ECO:0000259" key="3">
    <source>
        <dbReference type="Pfam" id="PF20042"/>
    </source>
</evidence>
<accession>A0A6S6SPJ1</accession>
<dbReference type="AlphaFoldDB" id="A0A6S6SPJ1"/>
<name>A0A6S6SPJ1_9BACT</name>
<dbReference type="PANTHER" id="PTHR33678">
    <property type="entry name" value="BLL1576 PROTEIN"/>
    <property type="match status" value="1"/>
</dbReference>
<dbReference type="InterPro" id="IPR052344">
    <property type="entry name" value="Transposase-related"/>
</dbReference>
<protein>
    <submittedName>
        <fullName evidence="4">Transposase</fullName>
    </submittedName>
</protein>
<gene>
    <name evidence="4" type="ORF">HELGO_WM37205</name>
</gene>
<evidence type="ECO:0000256" key="1">
    <source>
        <dbReference type="SAM" id="MobiDB-lite"/>
    </source>
</evidence>
<dbReference type="EMBL" id="CACVAZ010000056">
    <property type="protein sequence ID" value="CAA6809180.1"/>
    <property type="molecule type" value="Genomic_DNA"/>
</dbReference>
<proteinExistence type="predicted"/>